<dbReference type="NCBIfam" id="NF005559">
    <property type="entry name" value="PRK07231.1"/>
    <property type="match status" value="1"/>
</dbReference>
<dbReference type="PRINTS" id="PR00081">
    <property type="entry name" value="GDHRDH"/>
</dbReference>
<evidence type="ECO:0008006" key="4">
    <source>
        <dbReference type="Google" id="ProtNLM"/>
    </source>
</evidence>
<dbReference type="Pfam" id="PF13561">
    <property type="entry name" value="adh_short_C2"/>
    <property type="match status" value="1"/>
</dbReference>
<dbReference type="InterPro" id="IPR036291">
    <property type="entry name" value="NAD(P)-bd_dom_sf"/>
</dbReference>
<dbReference type="Gene3D" id="3.40.50.720">
    <property type="entry name" value="NAD(P)-binding Rossmann-like Domain"/>
    <property type="match status" value="1"/>
</dbReference>
<dbReference type="EMBL" id="JBGBPQ010000005">
    <property type="protein sequence ID" value="KAL1524031.1"/>
    <property type="molecule type" value="Genomic_DNA"/>
</dbReference>
<name>A0AB34JQ46_PRYPA</name>
<dbReference type="Proteomes" id="UP001515480">
    <property type="component" value="Unassembled WGS sequence"/>
</dbReference>
<proteinExistence type="predicted"/>
<keyword evidence="1" id="KW-0560">Oxidoreductase</keyword>
<evidence type="ECO:0000256" key="1">
    <source>
        <dbReference type="ARBA" id="ARBA00023002"/>
    </source>
</evidence>
<sequence>MGRWDLNGKVAIVTGGSKGLGLACVEEFLALGARVLIVSRKAEELEALCARLNGRYPAAADWVDADVSLDQGCAAVVQKALSMWGGVLDILVNNVGTNKRARVEETAEEDYLGMVRTNQDSAYFMCKRCLPLLRASSSPSVVNISSVAGIRSSGTGVAYAMTKAAMAHMSEALACEWASYGIRVNCVCPWMARTPLLEEAIKNDPGQLDRVCHATPLGRLGEPSDTGGAVAFLCMPAAAYITGQVVAVDGGLAAQGFRGPCVEPSSSAKK</sequence>
<organism evidence="2 3">
    <name type="scientific">Prymnesium parvum</name>
    <name type="common">Toxic golden alga</name>
    <dbReference type="NCBI Taxonomy" id="97485"/>
    <lineage>
        <taxon>Eukaryota</taxon>
        <taxon>Haptista</taxon>
        <taxon>Haptophyta</taxon>
        <taxon>Prymnesiophyceae</taxon>
        <taxon>Prymnesiales</taxon>
        <taxon>Prymnesiaceae</taxon>
        <taxon>Prymnesium</taxon>
    </lineage>
</organism>
<reference evidence="2 3" key="1">
    <citation type="journal article" date="2024" name="Science">
        <title>Giant polyketide synthase enzymes in the biosynthesis of giant marine polyether toxins.</title>
        <authorList>
            <person name="Fallon T.R."/>
            <person name="Shende V.V."/>
            <person name="Wierzbicki I.H."/>
            <person name="Pendleton A.L."/>
            <person name="Watervoot N.F."/>
            <person name="Auber R.P."/>
            <person name="Gonzalez D.J."/>
            <person name="Wisecaver J.H."/>
            <person name="Moore B.S."/>
        </authorList>
    </citation>
    <scope>NUCLEOTIDE SEQUENCE [LARGE SCALE GENOMIC DNA]</scope>
    <source>
        <strain evidence="2 3">12B1</strain>
    </source>
</reference>
<dbReference type="InterPro" id="IPR002347">
    <property type="entry name" value="SDR_fam"/>
</dbReference>
<comment type="caution">
    <text evidence="2">The sequence shown here is derived from an EMBL/GenBank/DDBJ whole genome shotgun (WGS) entry which is preliminary data.</text>
</comment>
<keyword evidence="3" id="KW-1185">Reference proteome</keyword>
<dbReference type="InterPro" id="IPR045000">
    <property type="entry name" value="TR"/>
</dbReference>
<dbReference type="InterPro" id="IPR020904">
    <property type="entry name" value="Sc_DH/Rdtase_CS"/>
</dbReference>
<evidence type="ECO:0000313" key="2">
    <source>
        <dbReference type="EMBL" id="KAL1524031.1"/>
    </source>
</evidence>
<dbReference type="GO" id="GO:0016491">
    <property type="term" value="F:oxidoreductase activity"/>
    <property type="evidence" value="ECO:0007669"/>
    <property type="project" value="UniProtKB-KW"/>
</dbReference>
<dbReference type="PANTHER" id="PTHR42898:SF6">
    <property type="entry name" value="NADP-DEPENDENT MANNITOL DEHYDROGENASE"/>
    <property type="match status" value="1"/>
</dbReference>
<evidence type="ECO:0000313" key="3">
    <source>
        <dbReference type="Proteomes" id="UP001515480"/>
    </source>
</evidence>
<gene>
    <name evidence="2" type="ORF">AB1Y20_018945</name>
</gene>
<dbReference type="AlphaFoldDB" id="A0AB34JQ46"/>
<dbReference type="PRINTS" id="PR00080">
    <property type="entry name" value="SDRFAMILY"/>
</dbReference>
<dbReference type="PANTHER" id="PTHR42898">
    <property type="entry name" value="TROPINONE REDUCTASE"/>
    <property type="match status" value="1"/>
</dbReference>
<dbReference type="PROSITE" id="PS00061">
    <property type="entry name" value="ADH_SHORT"/>
    <property type="match status" value="1"/>
</dbReference>
<dbReference type="FunFam" id="3.40.50.720:FF:000084">
    <property type="entry name" value="Short-chain dehydrogenase reductase"/>
    <property type="match status" value="1"/>
</dbReference>
<dbReference type="SUPFAM" id="SSF51735">
    <property type="entry name" value="NAD(P)-binding Rossmann-fold domains"/>
    <property type="match status" value="1"/>
</dbReference>
<protein>
    <recommendedName>
        <fullName evidence="4">Tropinone reductase</fullName>
    </recommendedName>
</protein>
<accession>A0AB34JQ46</accession>